<dbReference type="ExpressionAtlas" id="A0A178UE43">
    <property type="expression patterns" value="baseline and differential"/>
</dbReference>
<dbReference type="GO" id="GO:0005634">
    <property type="term" value="C:nucleus"/>
    <property type="evidence" value="ECO:0007669"/>
    <property type="project" value="UniProtKB-SubCell"/>
</dbReference>
<feature type="domain" description="MADS-box" evidence="6">
    <location>
        <begin position="1"/>
        <end position="49"/>
    </location>
</feature>
<gene>
    <name evidence="9" type="ordered locus">AXX17_At5g47340</name>
    <name evidence="8" type="ORF">AT9943_LOCUS21658</name>
    <name evidence="7" type="ORF">C24_LOCUS24942</name>
</gene>
<evidence type="ECO:0000256" key="4">
    <source>
        <dbReference type="ARBA" id="ARBA00023163"/>
    </source>
</evidence>
<name>A0A178UE43_ARATH</name>
<dbReference type="InterPro" id="IPR033897">
    <property type="entry name" value="SRF-like_MADS-box"/>
</dbReference>
<dbReference type="InterPro" id="IPR036879">
    <property type="entry name" value="TF_MADSbox_sf"/>
</dbReference>
<accession>A0A5S9YCR4</accession>
<evidence type="ECO:0000313" key="9">
    <source>
        <dbReference type="EMBL" id="OAO91985.1"/>
    </source>
</evidence>
<comment type="subcellular location">
    <subcellularLocation>
        <location evidence="1">Nucleus</location>
    </subcellularLocation>
</comment>
<dbReference type="GO" id="GO:0045944">
    <property type="term" value="P:positive regulation of transcription by RNA polymerase II"/>
    <property type="evidence" value="ECO:0007669"/>
    <property type="project" value="InterPro"/>
</dbReference>
<sequence>MTRKKVKLAYISNDSSRKATFKKRKKGLMKKVHELSTLCGITACAIIYSPYDTNPEVWPSNSGVQRVVSEFRTLPEMDQHKKMVDQEGFLKQRIAKATENLRRQRKDSRELEMTEVMFQCLIGNMEMFHLNIVDLNDLGYMIEQYLKDVNRRIEILRNSGTEIGESSSVAVAASEGNIPMPNLVATTAPTTTIYEVGSSSSFAAVANFVNPIDLQQFRHPAAQHVGLNEQPQNLNLNLNQNYNQNQEWFMEMMNHPEQMRYQTEQMGYQFMDDNHHNHIHHQPQEHQHQIHDESSNALDAANSSSIIPVTSSSITNKTWFH</sequence>
<evidence type="ECO:0000256" key="1">
    <source>
        <dbReference type="ARBA" id="ARBA00004123"/>
    </source>
</evidence>
<dbReference type="AlphaFoldDB" id="A0A178UE43"/>
<dbReference type="InterPro" id="IPR050142">
    <property type="entry name" value="MADS-box/MEF2_TF"/>
</dbReference>
<dbReference type="Gene3D" id="3.40.1810.10">
    <property type="entry name" value="Transcription factor, MADS-box"/>
    <property type="match status" value="1"/>
</dbReference>
<proteinExistence type="predicted"/>
<reference evidence="7 11" key="3">
    <citation type="submission" date="2019-12" db="EMBL/GenBank/DDBJ databases">
        <authorList>
            <person name="Jiao W.-B."/>
            <person name="Schneeberger K."/>
        </authorList>
    </citation>
    <scope>NUCLEOTIDE SEQUENCE [LARGE SCALE GENOMIC DNA]</scope>
    <source>
        <strain evidence="11">cv. C24</strain>
    </source>
</reference>
<reference evidence="9" key="2">
    <citation type="submission" date="2016-03" db="EMBL/GenBank/DDBJ databases">
        <title>Full-length assembly of Arabidopsis thaliana Ler reveals the complement of translocations and inversions.</title>
        <authorList>
            <person name="Zapata L."/>
            <person name="Schneeberger K."/>
            <person name="Ossowski S."/>
        </authorList>
    </citation>
    <scope>NUCLEOTIDE SEQUENCE [LARGE SCALE GENOMIC DNA]</scope>
    <source>
        <tissue evidence="9">Leaf</tissue>
    </source>
</reference>
<dbReference type="OrthoDB" id="779403at2759"/>
<dbReference type="SUPFAM" id="SSF55455">
    <property type="entry name" value="SRF-like"/>
    <property type="match status" value="1"/>
</dbReference>
<dbReference type="Pfam" id="PF00319">
    <property type="entry name" value="SRF-TF"/>
    <property type="match status" value="1"/>
</dbReference>
<dbReference type="Proteomes" id="UP000078284">
    <property type="component" value="Chromosome 5"/>
</dbReference>
<reference evidence="8 12" key="4">
    <citation type="submission" date="2020-09" db="EMBL/GenBank/DDBJ databases">
        <authorList>
            <person name="Ashkenazy H."/>
        </authorList>
    </citation>
    <scope>NUCLEOTIDE SEQUENCE [LARGE SCALE GENOMIC DNA]</scope>
    <source>
        <strain evidence="12">cv. Cdm-0</strain>
    </source>
</reference>
<evidence type="ECO:0000256" key="2">
    <source>
        <dbReference type="ARBA" id="ARBA00023015"/>
    </source>
</evidence>
<organism evidence="9 10">
    <name type="scientific">Arabidopsis thaliana</name>
    <name type="common">Mouse-ear cress</name>
    <dbReference type="NCBI Taxonomy" id="3702"/>
    <lineage>
        <taxon>Eukaryota</taxon>
        <taxon>Viridiplantae</taxon>
        <taxon>Streptophyta</taxon>
        <taxon>Embryophyta</taxon>
        <taxon>Tracheophyta</taxon>
        <taxon>Spermatophyta</taxon>
        <taxon>Magnoliopsida</taxon>
        <taxon>eudicotyledons</taxon>
        <taxon>Gunneridae</taxon>
        <taxon>Pentapetalae</taxon>
        <taxon>rosids</taxon>
        <taxon>malvids</taxon>
        <taxon>Brassicales</taxon>
        <taxon>Brassicaceae</taxon>
        <taxon>Camelineae</taxon>
        <taxon>Arabidopsis</taxon>
    </lineage>
</organism>
<dbReference type="FunFam" id="3.40.1810.10:FF:000018">
    <property type="entry name" value="agamous-like MADS-box protein AGL80"/>
    <property type="match status" value="1"/>
</dbReference>
<evidence type="ECO:0000313" key="8">
    <source>
        <dbReference type="EMBL" id="CAD5334351.1"/>
    </source>
</evidence>
<dbReference type="CDD" id="cd00266">
    <property type="entry name" value="MADS_SRF_like"/>
    <property type="match status" value="1"/>
</dbReference>
<keyword evidence="2" id="KW-0805">Transcription regulation</keyword>
<dbReference type="GO" id="GO:0000987">
    <property type="term" value="F:cis-regulatory region sequence-specific DNA binding"/>
    <property type="evidence" value="ECO:0007669"/>
    <property type="project" value="InterPro"/>
</dbReference>
<dbReference type="PRINTS" id="PR00404">
    <property type="entry name" value="MADSDOMAIN"/>
</dbReference>
<dbReference type="PROSITE" id="PS50066">
    <property type="entry name" value="MADS_BOX_2"/>
    <property type="match status" value="1"/>
</dbReference>
<dbReference type="Proteomes" id="UP000434276">
    <property type="component" value="Unassembled WGS sequence"/>
</dbReference>
<evidence type="ECO:0000313" key="11">
    <source>
        <dbReference type="Proteomes" id="UP000434276"/>
    </source>
</evidence>
<dbReference type="SMART" id="SM00432">
    <property type="entry name" value="MADS"/>
    <property type="match status" value="1"/>
</dbReference>
<reference evidence="10" key="1">
    <citation type="journal article" date="2016" name="Proc. Natl. Acad. Sci. U.S.A.">
        <title>Chromosome-level assembly of Arabidopsis thaliana Ler reveals the extent of translocation and inversion polymorphisms.</title>
        <authorList>
            <person name="Zapata L."/>
            <person name="Ding J."/>
            <person name="Willing E.M."/>
            <person name="Hartwig B."/>
            <person name="Bezdan D."/>
            <person name="Jiao W.B."/>
            <person name="Patel V."/>
            <person name="Velikkakam James G."/>
            <person name="Koornneef M."/>
            <person name="Ossowski S."/>
            <person name="Schneeberger K."/>
        </authorList>
    </citation>
    <scope>NUCLEOTIDE SEQUENCE [LARGE SCALE GENOMIC DNA]</scope>
    <source>
        <strain evidence="10">cv. Landsberg erecta</strain>
    </source>
</reference>
<evidence type="ECO:0000256" key="3">
    <source>
        <dbReference type="ARBA" id="ARBA00023125"/>
    </source>
</evidence>
<dbReference type="PANTHER" id="PTHR48019">
    <property type="entry name" value="SERUM RESPONSE FACTOR HOMOLOG"/>
    <property type="match status" value="1"/>
</dbReference>
<dbReference type="Proteomes" id="UP000516314">
    <property type="component" value="Chromosome 5"/>
</dbReference>
<evidence type="ECO:0000313" key="7">
    <source>
        <dbReference type="EMBL" id="CAA0408493.1"/>
    </source>
</evidence>
<dbReference type="GO" id="GO:0000981">
    <property type="term" value="F:DNA-binding transcription factor activity, RNA polymerase II-specific"/>
    <property type="evidence" value="ECO:0007669"/>
    <property type="project" value="InterPro"/>
</dbReference>
<dbReference type="GO" id="GO:0046983">
    <property type="term" value="F:protein dimerization activity"/>
    <property type="evidence" value="ECO:0007669"/>
    <property type="project" value="InterPro"/>
</dbReference>
<keyword evidence="5" id="KW-0539">Nucleus</keyword>
<dbReference type="InterPro" id="IPR002100">
    <property type="entry name" value="TF_MADSbox"/>
</dbReference>
<evidence type="ECO:0000259" key="6">
    <source>
        <dbReference type="PROSITE" id="PS50066"/>
    </source>
</evidence>
<dbReference type="EMBL" id="LR881470">
    <property type="protein sequence ID" value="CAD5334351.1"/>
    <property type="molecule type" value="Genomic_DNA"/>
</dbReference>
<keyword evidence="4" id="KW-0804">Transcription</keyword>
<keyword evidence="3" id="KW-0238">DNA-binding</keyword>
<dbReference type="EMBL" id="LUHQ01000005">
    <property type="protein sequence ID" value="OAO91985.1"/>
    <property type="molecule type" value="Genomic_DNA"/>
</dbReference>
<protein>
    <submittedName>
        <fullName evidence="8">(thale cress) hypothetical protein</fullName>
    </submittedName>
    <submittedName>
        <fullName evidence="9">FEM111</fullName>
    </submittedName>
</protein>
<evidence type="ECO:0000256" key="5">
    <source>
        <dbReference type="ARBA" id="ARBA00023242"/>
    </source>
</evidence>
<evidence type="ECO:0000313" key="12">
    <source>
        <dbReference type="Proteomes" id="UP000516314"/>
    </source>
</evidence>
<dbReference type="EMBL" id="CACSHJ010000096">
    <property type="protein sequence ID" value="CAA0408493.1"/>
    <property type="molecule type" value="Genomic_DNA"/>
</dbReference>
<evidence type="ECO:0000313" key="10">
    <source>
        <dbReference type="Proteomes" id="UP000078284"/>
    </source>
</evidence>
<accession>A0A178UE43</accession>